<reference evidence="7 8" key="1">
    <citation type="journal article" date="2012" name="Genome Biol.">
        <title>Sequencing three crocodilian genomes to illuminate the evolution of archosaurs and amniotes.</title>
        <authorList>
            <person name="St John J.A."/>
            <person name="Braun E.L."/>
            <person name="Isberg S.R."/>
            <person name="Miles L.G."/>
            <person name="Chong A.Y."/>
            <person name="Gongora J."/>
            <person name="Dalzell P."/>
            <person name="Moran C."/>
            <person name="Bed'hom B."/>
            <person name="Abzhanov A."/>
            <person name="Burgess S.C."/>
            <person name="Cooksey A.M."/>
            <person name="Castoe T.A."/>
            <person name="Crawford N.G."/>
            <person name="Densmore L.D."/>
            <person name="Drew J.C."/>
            <person name="Edwards S.V."/>
            <person name="Faircloth B.C."/>
            <person name="Fujita M.K."/>
            <person name="Greenwold M.J."/>
            <person name="Hoffmann F.G."/>
            <person name="Howard J.M."/>
            <person name="Iguchi T."/>
            <person name="Janes D.E."/>
            <person name="Khan S.Y."/>
            <person name="Kohno S."/>
            <person name="de Koning A.J."/>
            <person name="Lance S.L."/>
            <person name="McCarthy F.M."/>
            <person name="McCormack J.E."/>
            <person name="Merchant M.E."/>
            <person name="Peterson D.G."/>
            <person name="Pollock D.D."/>
            <person name="Pourmand N."/>
            <person name="Raney B.J."/>
            <person name="Roessler K.A."/>
            <person name="Sanford J.R."/>
            <person name="Sawyer R.H."/>
            <person name="Schmidt C.J."/>
            <person name="Triplett E.W."/>
            <person name="Tuberville T.D."/>
            <person name="Venegas-Anaya M."/>
            <person name="Howard J.T."/>
            <person name="Jarvis E.D."/>
            <person name="Guillette L.J.Jr."/>
            <person name="Glenn T.C."/>
            <person name="Green R.E."/>
            <person name="Ray D.A."/>
        </authorList>
    </citation>
    <scope>NUCLEOTIDE SEQUENCE [LARGE SCALE GENOMIC DNA]</scope>
    <source>
        <strain evidence="7">KSC_2009_1</strain>
    </source>
</reference>
<evidence type="ECO:0000256" key="3">
    <source>
        <dbReference type="ARBA" id="ARBA00023134"/>
    </source>
</evidence>
<dbReference type="InterPro" id="IPR027417">
    <property type="entry name" value="P-loop_NTPase"/>
</dbReference>
<dbReference type="InterPro" id="IPR003961">
    <property type="entry name" value="FN3_dom"/>
</dbReference>
<evidence type="ECO:0000256" key="1">
    <source>
        <dbReference type="ARBA" id="ARBA00008535"/>
    </source>
</evidence>
<dbReference type="PROSITE" id="PS51720">
    <property type="entry name" value="G_AIG1"/>
    <property type="match status" value="1"/>
</dbReference>
<dbReference type="InterPro" id="IPR013783">
    <property type="entry name" value="Ig-like_fold"/>
</dbReference>
<dbReference type="InterPro" id="IPR040581">
    <property type="entry name" value="Thioredoxin_11"/>
</dbReference>
<dbReference type="PROSITE" id="PS50853">
    <property type="entry name" value="FN3"/>
    <property type="match status" value="2"/>
</dbReference>
<dbReference type="CDD" id="cd00063">
    <property type="entry name" value="FN3"/>
    <property type="match status" value="2"/>
</dbReference>
<feature type="domain" description="Fibronectin type-III" evidence="5">
    <location>
        <begin position="213"/>
        <end position="315"/>
    </location>
</feature>
<dbReference type="EMBL" id="AKHW03004139">
    <property type="protein sequence ID" value="KYO30884.1"/>
    <property type="molecule type" value="Genomic_DNA"/>
</dbReference>
<dbReference type="PANTHER" id="PTHR10903:SF170">
    <property type="entry name" value="GTPASE IMAP FAMILY MEMBER 7"/>
    <property type="match status" value="1"/>
</dbReference>
<dbReference type="AlphaFoldDB" id="A0A151N271"/>
<keyword evidence="2" id="KW-0547">Nucleotide-binding</keyword>
<dbReference type="Pfam" id="PF04548">
    <property type="entry name" value="AIG1"/>
    <property type="match status" value="1"/>
</dbReference>
<dbReference type="Gene3D" id="3.40.50.300">
    <property type="entry name" value="P-loop containing nucleotide triphosphate hydrolases"/>
    <property type="match status" value="1"/>
</dbReference>
<evidence type="ECO:0000256" key="2">
    <source>
        <dbReference type="ARBA" id="ARBA00022741"/>
    </source>
</evidence>
<evidence type="ECO:0000259" key="5">
    <source>
        <dbReference type="PROSITE" id="PS50853"/>
    </source>
</evidence>
<evidence type="ECO:0000256" key="4">
    <source>
        <dbReference type="SAM" id="MobiDB-lite"/>
    </source>
</evidence>
<protein>
    <recommendedName>
        <fullName evidence="9">GTPase IMAP family member 7-like</fullName>
    </recommendedName>
</protein>
<dbReference type="GO" id="GO:0005525">
    <property type="term" value="F:GTP binding"/>
    <property type="evidence" value="ECO:0007669"/>
    <property type="project" value="UniProtKB-KW"/>
</dbReference>
<proteinExistence type="inferred from homology"/>
<keyword evidence="3" id="KW-0342">GTP-binding</keyword>
<sequence length="810" mass="89047">MTAQGSPVLPQGQKGLRPQLPGWVESSGSLISQTAGRSQKGWAVGTGKVFTRKLDIESGMTARVLYQHNFPDFFCANKSNAKTKFIVATVSDKDNPGASIYLYEDGDLISTNYEPPAKPLPPLIAGISHDRVQLKLKPAALGQAAITGYRVEYRRLGQEDWTAVSVCTKQETSPVAGLCANTEYQFRCTAVSKPGLSESSDVSVTVKTFPTSPPGKPVTIAVASSAIALSWEAPAVLGEGVSIREYRVEYREEAGGEGPEQKDKWLERRTGRKAELCDMDGLSPGTPYRLLVLSVCTDGTVSNISEELTISTAKLLSFPALRLCTKLFDKGHFQDLSCAARITTAQLCDLLVFSAGYCALTRSCSSDPPQLGDDPLLGHCCLSRLICPQVTAVTADFIMGAKSSSQKKTEEKANNRNRGSWISSPHPHGLDAQTRMSSPLRPQVSSVEHEDPGLASSVTCGLTDNSPVSLEECFPFPPMEELPPLLLSPSLSSIYRPCMGPNDDVTSPITPSPGPDSHCPGKSELRIVLVGKTGCGKSATGNSILGEKHFSSSLSAGSVTKQCAKKQRDWNGRSLVLVDTPGLFDTKIPLLETMQEIGRCVVVSSPGPHAIVLVMQLGRFTAEEKATVGRIQDIFGEEAIRYIIFLFTRKDELEDETLEGYLKKLEDKDFEKLMAKCGTRYCAFNNKAKEEEQMDQVSELVGIIDRMVQQNRGSHYTSEMYKYAERKLAERIEELKRAHAEKVEREKQEKRSQYDQKHKTVETEETEEIKKGHQESLPNLREEAEKDVSLIEQILIQFANIFSKIKSWFK</sequence>
<evidence type="ECO:0000259" key="6">
    <source>
        <dbReference type="PROSITE" id="PS51720"/>
    </source>
</evidence>
<dbReference type="CDD" id="cd01852">
    <property type="entry name" value="AIG1"/>
    <property type="match status" value="1"/>
</dbReference>
<dbReference type="SUPFAM" id="SSF49265">
    <property type="entry name" value="Fibronectin type III"/>
    <property type="match status" value="1"/>
</dbReference>
<dbReference type="Proteomes" id="UP000050525">
    <property type="component" value="Unassembled WGS sequence"/>
</dbReference>
<comment type="caution">
    <text evidence="7">The sequence shown here is derived from an EMBL/GenBank/DDBJ whole genome shotgun (WGS) entry which is preliminary data.</text>
</comment>
<feature type="domain" description="AIG1-type G" evidence="6">
    <location>
        <begin position="522"/>
        <end position="725"/>
    </location>
</feature>
<organism evidence="7 8">
    <name type="scientific">Alligator mississippiensis</name>
    <name type="common">American alligator</name>
    <dbReference type="NCBI Taxonomy" id="8496"/>
    <lineage>
        <taxon>Eukaryota</taxon>
        <taxon>Metazoa</taxon>
        <taxon>Chordata</taxon>
        <taxon>Craniata</taxon>
        <taxon>Vertebrata</taxon>
        <taxon>Euteleostomi</taxon>
        <taxon>Archelosauria</taxon>
        <taxon>Archosauria</taxon>
        <taxon>Crocodylia</taxon>
        <taxon>Alligatoridae</taxon>
        <taxon>Alligatorinae</taxon>
        <taxon>Alligator</taxon>
    </lineage>
</organism>
<feature type="region of interest" description="Disordered" evidence="4">
    <location>
        <begin position="1"/>
        <end position="20"/>
    </location>
</feature>
<gene>
    <name evidence="7" type="ORF">Y1Q_0007710</name>
</gene>
<comment type="similarity">
    <text evidence="1">Belongs to the TRAFAC class TrmE-Era-EngA-EngB-Septin-like GTPase superfamily. AIG1/Toc34/Toc159-like paraseptin GTPase family. IAN subfamily.</text>
</comment>
<dbReference type="PANTHER" id="PTHR10903">
    <property type="entry name" value="GTPASE, IMAP FAMILY MEMBER-RELATED"/>
    <property type="match status" value="1"/>
</dbReference>
<evidence type="ECO:0000313" key="8">
    <source>
        <dbReference type="Proteomes" id="UP000050525"/>
    </source>
</evidence>
<dbReference type="InterPro" id="IPR045058">
    <property type="entry name" value="GIMA/IAN/Toc"/>
</dbReference>
<dbReference type="STRING" id="8496.A0A151N271"/>
<feature type="domain" description="Fibronectin type-III" evidence="5">
    <location>
        <begin position="118"/>
        <end position="211"/>
    </location>
</feature>
<dbReference type="Pfam" id="PF00041">
    <property type="entry name" value="fn3"/>
    <property type="match status" value="2"/>
</dbReference>
<name>A0A151N271_ALLMI</name>
<dbReference type="InterPro" id="IPR006703">
    <property type="entry name" value="G_AIG1"/>
</dbReference>
<dbReference type="InterPro" id="IPR036116">
    <property type="entry name" value="FN3_sf"/>
</dbReference>
<accession>A0A151N271</accession>
<dbReference type="SMART" id="SM00060">
    <property type="entry name" value="FN3"/>
    <property type="match status" value="2"/>
</dbReference>
<dbReference type="Gene3D" id="2.60.40.10">
    <property type="entry name" value="Immunoglobulins"/>
    <property type="match status" value="2"/>
</dbReference>
<feature type="region of interest" description="Disordered" evidence="4">
    <location>
        <begin position="740"/>
        <end position="778"/>
    </location>
</feature>
<dbReference type="Pfam" id="PF18078">
    <property type="entry name" value="Thioredoxin_11"/>
    <property type="match status" value="1"/>
</dbReference>
<feature type="region of interest" description="Disordered" evidence="4">
    <location>
        <begin position="404"/>
        <end position="455"/>
    </location>
</feature>
<dbReference type="FunFam" id="3.40.50.300:FF:000366">
    <property type="entry name" value="GTPase, IMAP family member 2"/>
    <property type="match status" value="1"/>
</dbReference>
<evidence type="ECO:0008006" key="9">
    <source>
        <dbReference type="Google" id="ProtNLM"/>
    </source>
</evidence>
<evidence type="ECO:0000313" key="7">
    <source>
        <dbReference type="EMBL" id="KYO30884.1"/>
    </source>
</evidence>
<dbReference type="SUPFAM" id="SSF52540">
    <property type="entry name" value="P-loop containing nucleoside triphosphate hydrolases"/>
    <property type="match status" value="1"/>
</dbReference>
<keyword evidence="8" id="KW-1185">Reference proteome</keyword>